<protein>
    <recommendedName>
        <fullName evidence="3">Cytochrome P450</fullName>
    </recommendedName>
</protein>
<evidence type="ECO:0000313" key="2">
    <source>
        <dbReference type="Proteomes" id="UP001187192"/>
    </source>
</evidence>
<dbReference type="PANTHER" id="PTHR47951">
    <property type="entry name" value="OS08G0547900 PROTEIN"/>
    <property type="match status" value="1"/>
</dbReference>
<dbReference type="AlphaFoldDB" id="A0AA88JBE9"/>
<sequence length="102" mass="11632">MCTINGYDIAEKTRLFINVWAIDRDPEHWENPLEFKPERFLGEEGSGKSQLDTSLTAMIQCFEWKVDEKDGVVDMEEGHGFTLPRAHPLVCVPMVRLGQIPA</sequence>
<comment type="caution">
    <text evidence="1">The sequence shown here is derived from an EMBL/GenBank/DDBJ whole genome shotgun (WGS) entry which is preliminary data.</text>
</comment>
<dbReference type="PANTHER" id="PTHR47951:SF3">
    <property type="entry name" value="CYTOCHROME P450, FAMILY 706, SUBFAMILY A, POLYPEPTIDE 4"/>
    <property type="match status" value="1"/>
</dbReference>
<proteinExistence type="predicted"/>
<gene>
    <name evidence="1" type="ORF">TIFTF001_037002</name>
</gene>
<dbReference type="InterPro" id="IPR001128">
    <property type="entry name" value="Cyt_P450"/>
</dbReference>
<evidence type="ECO:0008006" key="3">
    <source>
        <dbReference type="Google" id="ProtNLM"/>
    </source>
</evidence>
<dbReference type="GO" id="GO:0004497">
    <property type="term" value="F:monooxygenase activity"/>
    <property type="evidence" value="ECO:0007669"/>
    <property type="project" value="InterPro"/>
</dbReference>
<dbReference type="InterPro" id="IPR036396">
    <property type="entry name" value="Cyt_P450_sf"/>
</dbReference>
<name>A0AA88JBE9_FICCA</name>
<organism evidence="1 2">
    <name type="scientific">Ficus carica</name>
    <name type="common">Common fig</name>
    <dbReference type="NCBI Taxonomy" id="3494"/>
    <lineage>
        <taxon>Eukaryota</taxon>
        <taxon>Viridiplantae</taxon>
        <taxon>Streptophyta</taxon>
        <taxon>Embryophyta</taxon>
        <taxon>Tracheophyta</taxon>
        <taxon>Spermatophyta</taxon>
        <taxon>Magnoliopsida</taxon>
        <taxon>eudicotyledons</taxon>
        <taxon>Gunneridae</taxon>
        <taxon>Pentapetalae</taxon>
        <taxon>rosids</taxon>
        <taxon>fabids</taxon>
        <taxon>Rosales</taxon>
        <taxon>Moraceae</taxon>
        <taxon>Ficeae</taxon>
        <taxon>Ficus</taxon>
    </lineage>
</organism>
<dbReference type="SUPFAM" id="SSF48264">
    <property type="entry name" value="Cytochrome P450"/>
    <property type="match status" value="1"/>
</dbReference>
<dbReference type="GO" id="GO:0005506">
    <property type="term" value="F:iron ion binding"/>
    <property type="evidence" value="ECO:0007669"/>
    <property type="project" value="InterPro"/>
</dbReference>
<dbReference type="EMBL" id="BTGU01000523">
    <property type="protein sequence ID" value="GMN67939.1"/>
    <property type="molecule type" value="Genomic_DNA"/>
</dbReference>
<dbReference type="GO" id="GO:0016705">
    <property type="term" value="F:oxidoreductase activity, acting on paired donors, with incorporation or reduction of molecular oxygen"/>
    <property type="evidence" value="ECO:0007669"/>
    <property type="project" value="InterPro"/>
</dbReference>
<dbReference type="Gene3D" id="1.10.630.10">
    <property type="entry name" value="Cytochrome P450"/>
    <property type="match status" value="1"/>
</dbReference>
<keyword evidence="2" id="KW-1185">Reference proteome</keyword>
<reference evidence="1" key="1">
    <citation type="submission" date="2023-07" db="EMBL/GenBank/DDBJ databases">
        <title>draft genome sequence of fig (Ficus carica).</title>
        <authorList>
            <person name="Takahashi T."/>
            <person name="Nishimura K."/>
        </authorList>
    </citation>
    <scope>NUCLEOTIDE SEQUENCE</scope>
</reference>
<dbReference type="Pfam" id="PF00067">
    <property type="entry name" value="p450"/>
    <property type="match status" value="1"/>
</dbReference>
<dbReference type="Proteomes" id="UP001187192">
    <property type="component" value="Unassembled WGS sequence"/>
</dbReference>
<accession>A0AA88JBE9</accession>
<dbReference type="GO" id="GO:0020037">
    <property type="term" value="F:heme binding"/>
    <property type="evidence" value="ECO:0007669"/>
    <property type="project" value="InterPro"/>
</dbReference>
<evidence type="ECO:0000313" key="1">
    <source>
        <dbReference type="EMBL" id="GMN67939.1"/>
    </source>
</evidence>